<evidence type="ECO:0000256" key="2">
    <source>
        <dbReference type="SAM" id="SignalP"/>
    </source>
</evidence>
<proteinExistence type="predicted"/>
<evidence type="ECO:0000256" key="1">
    <source>
        <dbReference type="SAM" id="MobiDB-lite"/>
    </source>
</evidence>
<feature type="compositionally biased region" description="Polar residues" evidence="1">
    <location>
        <begin position="103"/>
        <end position="112"/>
    </location>
</feature>
<feature type="chain" id="PRO_5045337501" description="Lipoprotein" evidence="2">
    <location>
        <begin position="24"/>
        <end position="170"/>
    </location>
</feature>
<dbReference type="Proteomes" id="UP001595812">
    <property type="component" value="Unassembled WGS sequence"/>
</dbReference>
<dbReference type="EMBL" id="JBHSAT010000004">
    <property type="protein sequence ID" value="MFC3876142.1"/>
    <property type="molecule type" value="Genomic_DNA"/>
</dbReference>
<protein>
    <recommendedName>
        <fullName evidence="5">Lipoprotein</fullName>
    </recommendedName>
</protein>
<feature type="compositionally biased region" description="Basic and acidic residues" evidence="1">
    <location>
        <begin position="113"/>
        <end position="122"/>
    </location>
</feature>
<keyword evidence="2" id="KW-0732">Signal</keyword>
<feature type="signal peptide" evidence="2">
    <location>
        <begin position="1"/>
        <end position="23"/>
    </location>
</feature>
<evidence type="ECO:0008006" key="5">
    <source>
        <dbReference type="Google" id="ProtNLM"/>
    </source>
</evidence>
<comment type="caution">
    <text evidence="3">The sequence shown here is derived from an EMBL/GenBank/DDBJ whole genome shotgun (WGS) entry which is preliminary data.</text>
</comment>
<reference evidence="4" key="1">
    <citation type="journal article" date="2019" name="Int. J. Syst. Evol. Microbiol.">
        <title>The Global Catalogue of Microorganisms (GCM) 10K type strain sequencing project: providing services to taxonomists for standard genome sequencing and annotation.</title>
        <authorList>
            <consortium name="The Broad Institute Genomics Platform"/>
            <consortium name="The Broad Institute Genome Sequencing Center for Infectious Disease"/>
            <person name="Wu L."/>
            <person name="Ma J."/>
        </authorList>
    </citation>
    <scope>NUCLEOTIDE SEQUENCE [LARGE SCALE GENOMIC DNA]</scope>
    <source>
        <strain evidence="4">CECT 8979</strain>
    </source>
</reference>
<sequence>MINIRTVMKIPVFALICSLFMQCSSIPKLQEKAPTEFGEVYMQSWVAGVEGGGSGINVFIETMSDNVVLDSIYFRGEVAQLETKSASPKMYIGRFVNEGNQMNEPSLGSSVESHSEPKSENPFKLEDNACVVSYKDGDKTKYFKLTDIKEKPADLYPSAKPQSQNNLPKN</sequence>
<evidence type="ECO:0000313" key="4">
    <source>
        <dbReference type="Proteomes" id="UP001595812"/>
    </source>
</evidence>
<gene>
    <name evidence="3" type="ORF">ACFOSX_02765</name>
</gene>
<evidence type="ECO:0000313" key="3">
    <source>
        <dbReference type="EMBL" id="MFC3876142.1"/>
    </source>
</evidence>
<dbReference type="RefSeq" id="WP_386096780.1">
    <property type="nucleotide sequence ID" value="NZ_JBHSAT010000004.1"/>
</dbReference>
<accession>A0ABV8ADK7</accession>
<organism evidence="3 4">
    <name type="scientific">Winogradskyella maritima</name>
    <dbReference type="NCBI Taxonomy" id="1517766"/>
    <lineage>
        <taxon>Bacteria</taxon>
        <taxon>Pseudomonadati</taxon>
        <taxon>Bacteroidota</taxon>
        <taxon>Flavobacteriia</taxon>
        <taxon>Flavobacteriales</taxon>
        <taxon>Flavobacteriaceae</taxon>
        <taxon>Winogradskyella</taxon>
    </lineage>
</organism>
<keyword evidence="4" id="KW-1185">Reference proteome</keyword>
<name>A0ABV8ADK7_9FLAO</name>
<feature type="region of interest" description="Disordered" evidence="1">
    <location>
        <begin position="103"/>
        <end position="122"/>
    </location>
</feature>